<reference evidence="1 2" key="1">
    <citation type="submission" date="2014-08" db="EMBL/GenBank/DDBJ databases">
        <authorList>
            <person name="Brown E."/>
            <person name="Busser K."/>
            <person name="Coggins G."/>
            <person name="Colvin K."/>
            <person name="DeRiso A."/>
            <person name="Evans J."/>
            <person name="Filut J."/>
            <person name="Hong D."/>
            <person name="Keeton A."/>
            <person name="Lombard A."/>
            <person name="Martinez K."/>
            <person name="Neilson N."/>
            <person name="Schroeder A."/>
            <person name="Schulte T."/>
            <person name="Waidelich A."/>
            <person name="Welfley H."/>
            <person name="Breitenberger C.A."/>
            <person name="Daniels C.J."/>
            <person name="Ball S.L."/>
            <person name="Serrano M.G."/>
            <person name="Buck G."/>
            <person name="Lee V."/>
            <person name="Wang Y."/>
            <person name="Carvalho R."/>
            <person name="Voegtly L."/>
            <person name="Shi R."/>
            <person name="Duckworth R."/>
            <person name="Johnson A."/>
            <person name="Loviza R."/>
            <person name="Walstead R."/>
            <person name="Shah Z."/>
            <person name="Kiflezghi M."/>
            <person name="Wade K."/>
            <person name="Anders K.R."/>
            <person name="Braun M.A."/>
            <person name="Delesalle V.A."/>
            <person name="Hughes L.E."/>
            <person name="Ware V.C."/>
            <person name="Bradley K.W."/>
            <person name="Barker L.P."/>
            <person name="Asai D.J."/>
            <person name="Bowman C.A."/>
            <person name="Russell D.A."/>
            <person name="Pope W.H."/>
            <person name="Jacobs-Sera D."/>
            <person name="Hendrix R.W."/>
            <person name="Hatfull G.F."/>
        </authorList>
    </citation>
    <scope>NUCLEOTIDE SEQUENCE [LARGE SCALE GENOMIC DNA]</scope>
</reference>
<proteinExistence type="predicted"/>
<accession>A0A088FUH8</accession>
<dbReference type="KEGG" id="vg:23679845"/>
<dbReference type="RefSeq" id="YP_009125077.1">
    <property type="nucleotide sequence ID" value="NC_026593.1"/>
</dbReference>
<dbReference type="GeneID" id="23679845"/>
<organism evidence="1 2">
    <name type="scientific">Mycobacterium phage BuzzLyseyear</name>
    <dbReference type="NCBI Taxonomy" id="1536598"/>
    <lineage>
        <taxon>Viruses</taxon>
        <taxon>Duplodnaviria</taxon>
        <taxon>Heunggongvirae</taxon>
        <taxon>Uroviricota</taxon>
        <taxon>Caudoviricetes</taxon>
        <taxon>Gracegardnervirinae</taxon>
        <taxon>Cheoctovirus</taxon>
        <taxon>Cheoctovirus buzzlyseyear</taxon>
    </lineage>
</organism>
<evidence type="ECO:0000313" key="1">
    <source>
        <dbReference type="EMBL" id="AIM50206.1"/>
    </source>
</evidence>
<sequence length="133" mass="15059">MTPDNVEIRRGVSGPCKCPGPYGPGEEIRCSHWWECDWGVIEHPDPRPDRGEVGHLMLATTGYVDLLLNNGPIPFLMKGGRVDSASVDGDRLFVHIEWGGKRWTWELFEAHICVGKGWPHNRPHNLLIGRWPD</sequence>
<keyword evidence="2" id="KW-1185">Reference proteome</keyword>
<name>A0A088FUH8_9CAUD</name>
<evidence type="ECO:0000313" key="2">
    <source>
        <dbReference type="Proteomes" id="UP000029340"/>
    </source>
</evidence>
<protein>
    <submittedName>
        <fullName evidence="1">Uncharacterized protein</fullName>
    </submittedName>
</protein>
<dbReference type="OrthoDB" id="11595at10239"/>
<gene>
    <name evidence="1" type="ORF">PBI_BUZZLYSEYEAR_84</name>
</gene>
<dbReference type="Proteomes" id="UP000029340">
    <property type="component" value="Segment"/>
</dbReference>
<dbReference type="EMBL" id="KM347889">
    <property type="protein sequence ID" value="AIM50206.1"/>
    <property type="molecule type" value="Genomic_DNA"/>
</dbReference>